<evidence type="ECO:0000313" key="1">
    <source>
        <dbReference type="EMBL" id="QEK38198.1"/>
    </source>
</evidence>
<dbReference type="RefSeq" id="WP_148981045.1">
    <property type="nucleotide sequence ID" value="NZ_CP043315.1"/>
</dbReference>
<gene>
    <name evidence="1" type="ORF">FZC35_02360</name>
</gene>
<organism evidence="1 2">
    <name type="scientific">Candidatus Cytomitobacter indipagum</name>
    <dbReference type="NCBI Taxonomy" id="2601575"/>
    <lineage>
        <taxon>Bacteria</taxon>
        <taxon>Pseudomonadati</taxon>
        <taxon>Pseudomonadota</taxon>
        <taxon>Alphaproteobacteria</taxon>
        <taxon>Holosporales</taxon>
        <taxon>Holosporaceae</taxon>
        <taxon>Candidatus Cytomitobacter</taxon>
    </lineage>
</organism>
<keyword evidence="2" id="KW-1185">Reference proteome</keyword>
<sequence length="70" mass="8189">MIYLEILFDWSKNDKLKSLMKKMYILAYDDISNQLRESIHKDVELLNQLSLQGCIIPIIPNLLLNNSIPI</sequence>
<dbReference type="Proteomes" id="UP000325155">
    <property type="component" value="Chromosome"/>
</dbReference>
<dbReference type="AlphaFoldDB" id="A0A5C0UDV9"/>
<dbReference type="KEGG" id="cip:FZC35_02360"/>
<evidence type="ECO:0000313" key="2">
    <source>
        <dbReference type="Proteomes" id="UP000325155"/>
    </source>
</evidence>
<accession>A0A5C0UDV9</accession>
<reference evidence="1 2" key="1">
    <citation type="submission" date="2019-08" db="EMBL/GenBank/DDBJ databases">
        <title>Highly reduced genomes of protist endosymbionts show evolutionary convergence.</title>
        <authorList>
            <person name="George E."/>
            <person name="Husnik F."/>
            <person name="Tashyreva D."/>
            <person name="Prokopchuk G."/>
            <person name="Horak A."/>
            <person name="Kwong W.K."/>
            <person name="Lukes J."/>
            <person name="Keeling P.J."/>
        </authorList>
    </citation>
    <scope>NUCLEOTIDE SEQUENCE [LARGE SCALE GENOMIC DNA]</scope>
    <source>
        <strain evidence="1">1605</strain>
    </source>
</reference>
<name>A0A5C0UDV9_9PROT</name>
<protein>
    <submittedName>
        <fullName evidence="1">Uncharacterized protein</fullName>
    </submittedName>
</protein>
<proteinExistence type="predicted"/>
<dbReference type="EMBL" id="CP043315">
    <property type="protein sequence ID" value="QEK38198.1"/>
    <property type="molecule type" value="Genomic_DNA"/>
</dbReference>